<sequence>MNLNSALAFLDEEDIKVEEEQYVETSKGQAETGVSDPGGPLPTSSQPGPSETGPESKGTPKLDYSPDGSDLDASLEAAFSEDSHAESQEATTLERCGIPVAWLSESTVEGNEVAPEADPLSYGVDPSFFPKATEEQYAAALVHGRSVHRPSLLRRHTTFQLQPSPSIPTRLRWWNFHAFCVSSCVLLRMWDSDPQVYETADSSVTVCIWEHSSVDAGVVAGVQGKRAPLERFEASMMATAEQGKFTTAQKEPARMQRETKIIKILPT</sequence>
<gene>
    <name evidence="2" type="ORF">FISHEDRAFT_61196</name>
</gene>
<dbReference type="AlphaFoldDB" id="A0A0D7A430"/>
<name>A0A0D7A430_9AGAR</name>
<evidence type="ECO:0000313" key="3">
    <source>
        <dbReference type="Proteomes" id="UP000054144"/>
    </source>
</evidence>
<dbReference type="Proteomes" id="UP000054144">
    <property type="component" value="Unassembled WGS sequence"/>
</dbReference>
<proteinExistence type="predicted"/>
<feature type="region of interest" description="Disordered" evidence="1">
    <location>
        <begin position="13"/>
        <end position="72"/>
    </location>
</feature>
<keyword evidence="3" id="KW-1185">Reference proteome</keyword>
<accession>A0A0D7A430</accession>
<dbReference type="EMBL" id="KN882048">
    <property type="protein sequence ID" value="KIY45480.1"/>
    <property type="molecule type" value="Genomic_DNA"/>
</dbReference>
<organism evidence="2 3">
    <name type="scientific">Fistulina hepatica ATCC 64428</name>
    <dbReference type="NCBI Taxonomy" id="1128425"/>
    <lineage>
        <taxon>Eukaryota</taxon>
        <taxon>Fungi</taxon>
        <taxon>Dikarya</taxon>
        <taxon>Basidiomycota</taxon>
        <taxon>Agaricomycotina</taxon>
        <taxon>Agaricomycetes</taxon>
        <taxon>Agaricomycetidae</taxon>
        <taxon>Agaricales</taxon>
        <taxon>Fistulinaceae</taxon>
        <taxon>Fistulina</taxon>
    </lineage>
</organism>
<reference evidence="2 3" key="1">
    <citation type="journal article" date="2015" name="Fungal Genet. Biol.">
        <title>Evolution of novel wood decay mechanisms in Agaricales revealed by the genome sequences of Fistulina hepatica and Cylindrobasidium torrendii.</title>
        <authorList>
            <person name="Floudas D."/>
            <person name="Held B.W."/>
            <person name="Riley R."/>
            <person name="Nagy L.G."/>
            <person name="Koehler G."/>
            <person name="Ransdell A.S."/>
            <person name="Younus H."/>
            <person name="Chow J."/>
            <person name="Chiniquy J."/>
            <person name="Lipzen A."/>
            <person name="Tritt A."/>
            <person name="Sun H."/>
            <person name="Haridas S."/>
            <person name="LaButti K."/>
            <person name="Ohm R.A."/>
            <person name="Kues U."/>
            <person name="Blanchette R.A."/>
            <person name="Grigoriev I.V."/>
            <person name="Minto R.E."/>
            <person name="Hibbett D.S."/>
        </authorList>
    </citation>
    <scope>NUCLEOTIDE SEQUENCE [LARGE SCALE GENOMIC DNA]</scope>
    <source>
        <strain evidence="2 3">ATCC 64428</strain>
    </source>
</reference>
<evidence type="ECO:0000256" key="1">
    <source>
        <dbReference type="SAM" id="MobiDB-lite"/>
    </source>
</evidence>
<feature type="compositionally biased region" description="Acidic residues" evidence="1">
    <location>
        <begin position="13"/>
        <end position="22"/>
    </location>
</feature>
<evidence type="ECO:0000313" key="2">
    <source>
        <dbReference type="EMBL" id="KIY45480.1"/>
    </source>
</evidence>
<protein>
    <submittedName>
        <fullName evidence="2">Uncharacterized protein</fullName>
    </submittedName>
</protein>